<accession>A0A6A0ADE3</accession>
<evidence type="ECO:0000313" key="2">
    <source>
        <dbReference type="Proteomes" id="UP000485058"/>
    </source>
</evidence>
<evidence type="ECO:0000313" key="1">
    <source>
        <dbReference type="EMBL" id="GFH29867.1"/>
    </source>
</evidence>
<protein>
    <submittedName>
        <fullName evidence="1">Uncharacterized protein</fullName>
    </submittedName>
</protein>
<keyword evidence="2" id="KW-1185">Reference proteome</keyword>
<proteinExistence type="predicted"/>
<gene>
    <name evidence="1" type="ORF">HaLaN_28608</name>
</gene>
<dbReference type="AlphaFoldDB" id="A0A6A0ADE3"/>
<reference evidence="1 2" key="1">
    <citation type="submission" date="2020-02" db="EMBL/GenBank/DDBJ databases">
        <title>Draft genome sequence of Haematococcus lacustris strain NIES-144.</title>
        <authorList>
            <person name="Morimoto D."/>
            <person name="Nakagawa S."/>
            <person name="Yoshida T."/>
            <person name="Sawayama S."/>
        </authorList>
    </citation>
    <scope>NUCLEOTIDE SEQUENCE [LARGE SCALE GENOMIC DNA]</scope>
    <source>
        <strain evidence="1 2">NIES-144</strain>
    </source>
</reference>
<organism evidence="1 2">
    <name type="scientific">Haematococcus lacustris</name>
    <name type="common">Green alga</name>
    <name type="synonym">Haematococcus pluvialis</name>
    <dbReference type="NCBI Taxonomy" id="44745"/>
    <lineage>
        <taxon>Eukaryota</taxon>
        <taxon>Viridiplantae</taxon>
        <taxon>Chlorophyta</taxon>
        <taxon>core chlorophytes</taxon>
        <taxon>Chlorophyceae</taxon>
        <taxon>CS clade</taxon>
        <taxon>Chlamydomonadales</taxon>
        <taxon>Haematococcaceae</taxon>
        <taxon>Haematococcus</taxon>
    </lineage>
</organism>
<dbReference type="EMBL" id="BLLF01004569">
    <property type="protein sequence ID" value="GFH29867.1"/>
    <property type="molecule type" value="Genomic_DNA"/>
</dbReference>
<comment type="caution">
    <text evidence="1">The sequence shown here is derived from an EMBL/GenBank/DDBJ whole genome shotgun (WGS) entry which is preliminary data.</text>
</comment>
<sequence>MPASPFSGCCWPKRGKASVLSKQVLPPDPVCRQEEQGPGADAVPRPNPANLAQVLAQVPAISAYEQLRECCSLISGYGDLDYAW</sequence>
<dbReference type="Proteomes" id="UP000485058">
    <property type="component" value="Unassembled WGS sequence"/>
</dbReference>
<name>A0A6A0ADE3_HAELA</name>